<proteinExistence type="predicted"/>
<dbReference type="Proteomes" id="UP000017836">
    <property type="component" value="Unassembled WGS sequence"/>
</dbReference>
<protein>
    <submittedName>
        <fullName evidence="1">Uncharacterized protein</fullName>
    </submittedName>
</protein>
<dbReference type="EMBL" id="KI392068">
    <property type="protein sequence ID" value="ERN19517.1"/>
    <property type="molecule type" value="Genomic_DNA"/>
</dbReference>
<dbReference type="HOGENOM" id="CLU_2323565_0_0_1"/>
<evidence type="ECO:0000313" key="2">
    <source>
        <dbReference type="Proteomes" id="UP000017836"/>
    </source>
</evidence>
<evidence type="ECO:0000313" key="1">
    <source>
        <dbReference type="EMBL" id="ERN19517.1"/>
    </source>
</evidence>
<dbReference type="AlphaFoldDB" id="U5DDM8"/>
<gene>
    <name evidence="1" type="ORF">AMTR_s00062p00031190</name>
</gene>
<dbReference type="Gramene" id="ERN19517">
    <property type="protein sequence ID" value="ERN19517"/>
    <property type="gene ID" value="AMTR_s00062p00031190"/>
</dbReference>
<name>U5DDM8_AMBTC</name>
<organism evidence="1 2">
    <name type="scientific">Amborella trichopoda</name>
    <dbReference type="NCBI Taxonomy" id="13333"/>
    <lineage>
        <taxon>Eukaryota</taxon>
        <taxon>Viridiplantae</taxon>
        <taxon>Streptophyta</taxon>
        <taxon>Embryophyta</taxon>
        <taxon>Tracheophyta</taxon>
        <taxon>Spermatophyta</taxon>
        <taxon>Magnoliopsida</taxon>
        <taxon>Amborellales</taxon>
        <taxon>Amborellaceae</taxon>
        <taxon>Amborella</taxon>
    </lineage>
</organism>
<keyword evidence="2" id="KW-1185">Reference proteome</keyword>
<sequence length="99" mass="10650">MPTPIPVPRSISPIAPPSQPFPLTPHPIYCSSPLILPPPSPLTPPSIFCGAPTEAAGRTLLTKRQPLPLLRPHFLPSPSVKLFLSLQFGVTHLSGLRFC</sequence>
<accession>U5DDM8</accession>
<reference evidence="2" key="1">
    <citation type="journal article" date="2013" name="Science">
        <title>The Amborella genome and the evolution of flowering plants.</title>
        <authorList>
            <consortium name="Amborella Genome Project"/>
        </authorList>
    </citation>
    <scope>NUCLEOTIDE SEQUENCE [LARGE SCALE GENOMIC DNA]</scope>
</reference>